<evidence type="ECO:0000313" key="3">
    <source>
        <dbReference type="Proteomes" id="UP000242715"/>
    </source>
</evidence>
<gene>
    <name evidence="2" type="ORF">TSUD_114370</name>
</gene>
<dbReference type="AlphaFoldDB" id="A0A2Z6NED1"/>
<name>A0A2Z6NED1_TRISU</name>
<keyword evidence="3" id="KW-1185">Reference proteome</keyword>
<accession>A0A2Z6NED1</accession>
<evidence type="ECO:0000313" key="2">
    <source>
        <dbReference type="EMBL" id="GAU27857.1"/>
    </source>
</evidence>
<feature type="chain" id="PRO_5016388359" evidence="1">
    <location>
        <begin position="26"/>
        <end position="231"/>
    </location>
</feature>
<organism evidence="2 3">
    <name type="scientific">Trifolium subterraneum</name>
    <name type="common">Subterranean clover</name>
    <dbReference type="NCBI Taxonomy" id="3900"/>
    <lineage>
        <taxon>Eukaryota</taxon>
        <taxon>Viridiplantae</taxon>
        <taxon>Streptophyta</taxon>
        <taxon>Embryophyta</taxon>
        <taxon>Tracheophyta</taxon>
        <taxon>Spermatophyta</taxon>
        <taxon>Magnoliopsida</taxon>
        <taxon>eudicotyledons</taxon>
        <taxon>Gunneridae</taxon>
        <taxon>Pentapetalae</taxon>
        <taxon>rosids</taxon>
        <taxon>fabids</taxon>
        <taxon>Fabales</taxon>
        <taxon>Fabaceae</taxon>
        <taxon>Papilionoideae</taxon>
        <taxon>50 kb inversion clade</taxon>
        <taxon>NPAAA clade</taxon>
        <taxon>Hologalegina</taxon>
        <taxon>IRL clade</taxon>
        <taxon>Trifolieae</taxon>
        <taxon>Trifolium</taxon>
    </lineage>
</organism>
<protein>
    <submittedName>
        <fullName evidence="2">Uncharacterized protein</fullName>
    </submittedName>
</protein>
<reference evidence="3" key="1">
    <citation type="journal article" date="2017" name="Front. Plant Sci.">
        <title>Climate Clever Clovers: New Paradigm to Reduce the Environmental Footprint of Ruminants by Breeding Low Methanogenic Forages Utilizing Haplotype Variation.</title>
        <authorList>
            <person name="Kaur P."/>
            <person name="Appels R."/>
            <person name="Bayer P.E."/>
            <person name="Keeble-Gagnere G."/>
            <person name="Wang J."/>
            <person name="Hirakawa H."/>
            <person name="Shirasawa K."/>
            <person name="Vercoe P."/>
            <person name="Stefanova K."/>
            <person name="Durmic Z."/>
            <person name="Nichols P."/>
            <person name="Revell C."/>
            <person name="Isobe S.N."/>
            <person name="Edwards D."/>
            <person name="Erskine W."/>
        </authorList>
    </citation>
    <scope>NUCLEOTIDE SEQUENCE [LARGE SCALE GENOMIC DNA]</scope>
    <source>
        <strain evidence="3">cv. Daliak</strain>
    </source>
</reference>
<dbReference type="EMBL" id="DF973362">
    <property type="protein sequence ID" value="GAU27857.1"/>
    <property type="molecule type" value="Genomic_DNA"/>
</dbReference>
<sequence length="231" mass="24637">MKRGILLIVMVTFAAMAATTTEAAGREILPFPSAAATDGNCGKITCYCFHPFCPHFPTPPTTTTPLHLLLNHAYVSLAATTEAAGRGILPFPPAAAKNGNCGKISVTASTLSVLMFHLLLPSPPLPLHLLLKSISARRGVDSATDGITCINNTCFICLHPFCPQPPPPPTTTTTPPPPLAYQSIINGRARLKFSGRPFGAWTRLGEKYEVQLHHGTSGITIRWASMKLSKA</sequence>
<evidence type="ECO:0000256" key="1">
    <source>
        <dbReference type="SAM" id="SignalP"/>
    </source>
</evidence>
<keyword evidence="1" id="KW-0732">Signal</keyword>
<proteinExistence type="predicted"/>
<feature type="signal peptide" evidence="1">
    <location>
        <begin position="1"/>
        <end position="25"/>
    </location>
</feature>
<dbReference type="Proteomes" id="UP000242715">
    <property type="component" value="Unassembled WGS sequence"/>
</dbReference>